<accession>A0A917QAL6</accession>
<organism evidence="6 7">
    <name type="scientific">Salinarimonas ramus</name>
    <dbReference type="NCBI Taxonomy" id="690164"/>
    <lineage>
        <taxon>Bacteria</taxon>
        <taxon>Pseudomonadati</taxon>
        <taxon>Pseudomonadota</taxon>
        <taxon>Alphaproteobacteria</taxon>
        <taxon>Hyphomicrobiales</taxon>
        <taxon>Salinarimonadaceae</taxon>
        <taxon>Salinarimonas</taxon>
    </lineage>
</organism>
<feature type="domain" description="Solute-binding protein family 5" evidence="5">
    <location>
        <begin position="115"/>
        <end position="518"/>
    </location>
</feature>
<dbReference type="Proteomes" id="UP000600449">
    <property type="component" value="Unassembled WGS sequence"/>
</dbReference>
<dbReference type="InterPro" id="IPR000914">
    <property type="entry name" value="SBP_5_dom"/>
</dbReference>
<dbReference type="PIRSF" id="PIRSF002741">
    <property type="entry name" value="MppA"/>
    <property type="match status" value="1"/>
</dbReference>
<evidence type="ECO:0000313" key="7">
    <source>
        <dbReference type="Proteomes" id="UP000600449"/>
    </source>
</evidence>
<feature type="chain" id="PRO_5037874019" evidence="4">
    <location>
        <begin position="21"/>
        <end position="619"/>
    </location>
</feature>
<keyword evidence="7" id="KW-1185">Reference proteome</keyword>
<comment type="similarity">
    <text evidence="2">Belongs to the bacterial solute-binding protein 5 family.</text>
</comment>
<dbReference type="GO" id="GO:0042884">
    <property type="term" value="P:microcin transport"/>
    <property type="evidence" value="ECO:0007669"/>
    <property type="project" value="TreeGrafter"/>
</dbReference>
<evidence type="ECO:0000256" key="4">
    <source>
        <dbReference type="SAM" id="SignalP"/>
    </source>
</evidence>
<dbReference type="EMBL" id="BMMF01000008">
    <property type="protein sequence ID" value="GGK39903.1"/>
    <property type="molecule type" value="Genomic_DNA"/>
</dbReference>
<dbReference type="Gene3D" id="3.40.190.10">
    <property type="entry name" value="Periplasmic binding protein-like II"/>
    <property type="match status" value="1"/>
</dbReference>
<comment type="subcellular location">
    <subcellularLocation>
        <location evidence="1">Periplasm</location>
    </subcellularLocation>
</comment>
<dbReference type="InterPro" id="IPR030678">
    <property type="entry name" value="Peptide/Ni-bd"/>
</dbReference>
<evidence type="ECO:0000259" key="5">
    <source>
        <dbReference type="Pfam" id="PF00496"/>
    </source>
</evidence>
<dbReference type="GO" id="GO:0030288">
    <property type="term" value="C:outer membrane-bounded periplasmic space"/>
    <property type="evidence" value="ECO:0007669"/>
    <property type="project" value="TreeGrafter"/>
</dbReference>
<name>A0A917QAL6_9HYPH</name>
<dbReference type="PANTHER" id="PTHR30290:SF64">
    <property type="entry name" value="ABC TRANSPORTER PERIPLASMIC BINDING PROTEIN"/>
    <property type="match status" value="1"/>
</dbReference>
<dbReference type="GO" id="GO:0043190">
    <property type="term" value="C:ATP-binding cassette (ABC) transporter complex"/>
    <property type="evidence" value="ECO:0007669"/>
    <property type="project" value="InterPro"/>
</dbReference>
<evidence type="ECO:0000313" key="6">
    <source>
        <dbReference type="EMBL" id="GGK39903.1"/>
    </source>
</evidence>
<proteinExistence type="inferred from homology"/>
<evidence type="ECO:0000256" key="1">
    <source>
        <dbReference type="ARBA" id="ARBA00004418"/>
    </source>
</evidence>
<dbReference type="Pfam" id="PF00496">
    <property type="entry name" value="SBP_bac_5"/>
    <property type="match status" value="1"/>
</dbReference>
<comment type="caution">
    <text evidence="6">The sequence shown here is derived from an EMBL/GenBank/DDBJ whole genome shotgun (WGS) entry which is preliminary data.</text>
</comment>
<gene>
    <name evidence="6" type="ORF">GCM10011322_28820</name>
</gene>
<dbReference type="CDD" id="cd08497">
    <property type="entry name" value="MbnE-like"/>
    <property type="match status" value="1"/>
</dbReference>
<dbReference type="InterPro" id="IPR039424">
    <property type="entry name" value="SBP_5"/>
</dbReference>
<dbReference type="AlphaFoldDB" id="A0A917QAL6"/>
<protein>
    <submittedName>
        <fullName evidence="6">ABC transporter substrate-binding protein</fullName>
    </submittedName>
</protein>
<dbReference type="GO" id="GO:1904680">
    <property type="term" value="F:peptide transmembrane transporter activity"/>
    <property type="evidence" value="ECO:0007669"/>
    <property type="project" value="TreeGrafter"/>
</dbReference>
<evidence type="ECO:0000256" key="3">
    <source>
        <dbReference type="ARBA" id="ARBA00022729"/>
    </source>
</evidence>
<feature type="signal peptide" evidence="4">
    <location>
        <begin position="1"/>
        <end position="20"/>
    </location>
</feature>
<sequence length="619" mass="69980">MRRRFPKAAALAFSIITTIAAPSLAPAQEPGAGAWRHGAALMGEPRYAPGFEHFDYVNPDAPKDGTVRLGALGSFDNFNPIVAGVRGDLGAGLGLIYETLMTEALDEPSTSYGLIAEAMRFPDDYSSVTFRLDPDARWHDGTPISARDVIWSFETLKAANPLYMTYYANVVSAEETAPGEVTFSFDVTGNRELPKIMGQLLVLPEHWFTAEGRAPDETTLEPPLGSGPYRLAEYVPGRSIVYERVPDAWSIDHPTNVGKYNFDEVRYEYFRDATVLLEAFKADQVDFRSENVARNWATAYDFPAREEGRVVLETFPILSTGRMQAFTPNLRQERFQDARVRRALNLAFDFEDINRTIFFGSYERIDSFFEGLELASSGLPEGRELEILEEYRGQIPESVFTEPYTNPTSPDAQARRENLREADRLLREAGWVVEEGRRVNAETGEPFDIEFLGFQPTDERYALPYAQALERLGIRLDVRIVDPAQYQNRVRSFDFDMTTSLWPQTLSPGNEQRDMWGSRAAEIPGSQNYAGIADPAVDALIERVVFAQDREELVAATRALDRVLLHNDYVIPQWYLGDQRTARWNRFSHPETMPLYAASAFPTVWWYDGEKARETGAVR</sequence>
<keyword evidence="3 4" id="KW-0732">Signal</keyword>
<dbReference type="GO" id="GO:0015833">
    <property type="term" value="P:peptide transport"/>
    <property type="evidence" value="ECO:0007669"/>
    <property type="project" value="TreeGrafter"/>
</dbReference>
<dbReference type="SUPFAM" id="SSF53850">
    <property type="entry name" value="Periplasmic binding protein-like II"/>
    <property type="match status" value="1"/>
</dbReference>
<dbReference type="PANTHER" id="PTHR30290">
    <property type="entry name" value="PERIPLASMIC BINDING COMPONENT OF ABC TRANSPORTER"/>
    <property type="match status" value="1"/>
</dbReference>
<reference evidence="6 7" key="1">
    <citation type="journal article" date="2014" name="Int. J. Syst. Evol. Microbiol.">
        <title>Complete genome sequence of Corynebacterium casei LMG S-19264T (=DSM 44701T), isolated from a smear-ripened cheese.</title>
        <authorList>
            <consortium name="US DOE Joint Genome Institute (JGI-PGF)"/>
            <person name="Walter F."/>
            <person name="Albersmeier A."/>
            <person name="Kalinowski J."/>
            <person name="Ruckert C."/>
        </authorList>
    </citation>
    <scope>NUCLEOTIDE SEQUENCE [LARGE SCALE GENOMIC DNA]</scope>
    <source>
        <strain evidence="6 7">CGMCC 1.9161</strain>
    </source>
</reference>
<dbReference type="Gene3D" id="3.10.105.10">
    <property type="entry name" value="Dipeptide-binding Protein, Domain 3"/>
    <property type="match status" value="1"/>
</dbReference>
<evidence type="ECO:0000256" key="2">
    <source>
        <dbReference type="ARBA" id="ARBA00005695"/>
    </source>
</evidence>